<dbReference type="FunFam" id="1.10.150.340:FF:000001">
    <property type="entry name" value="Cytosolic 5-nucleotidase 3-like"/>
    <property type="match status" value="1"/>
</dbReference>
<evidence type="ECO:0000256" key="3">
    <source>
        <dbReference type="ARBA" id="ARBA00012643"/>
    </source>
</evidence>
<evidence type="ECO:0000256" key="7">
    <source>
        <dbReference type="ARBA" id="ARBA00022842"/>
    </source>
</evidence>
<dbReference type="GO" id="GO:0005737">
    <property type="term" value="C:cytoplasm"/>
    <property type="evidence" value="ECO:0007669"/>
    <property type="project" value="UniProtKB-SubCell"/>
</dbReference>
<protein>
    <recommendedName>
        <fullName evidence="3 9">5'-nucleotidase</fullName>
        <ecNumber evidence="3 9">3.1.3.5</ecNumber>
    </recommendedName>
</protein>
<dbReference type="SFLD" id="SFLDG01128">
    <property type="entry name" value="C1.4:_5'-Nucleotidase_Like"/>
    <property type="match status" value="1"/>
</dbReference>
<dbReference type="EC" id="3.1.3.5" evidence="3 9"/>
<evidence type="ECO:0000256" key="8">
    <source>
        <dbReference type="ARBA" id="ARBA00023080"/>
    </source>
</evidence>
<evidence type="ECO:0000256" key="5">
    <source>
        <dbReference type="ARBA" id="ARBA00022741"/>
    </source>
</evidence>
<dbReference type="GO" id="GO:0000166">
    <property type="term" value="F:nucleotide binding"/>
    <property type="evidence" value="ECO:0007669"/>
    <property type="project" value="UniProtKB-KW"/>
</dbReference>
<dbReference type="GO" id="GO:0009117">
    <property type="term" value="P:nucleotide metabolic process"/>
    <property type="evidence" value="ECO:0007669"/>
    <property type="project" value="UniProtKB-KW"/>
</dbReference>
<keyword evidence="4" id="KW-0479">Metal-binding</keyword>
<evidence type="ECO:0000256" key="2">
    <source>
        <dbReference type="ARBA" id="ARBA00008389"/>
    </source>
</evidence>
<dbReference type="SFLD" id="SFLDS00003">
    <property type="entry name" value="Haloacid_Dehalogenase"/>
    <property type="match status" value="1"/>
</dbReference>
<keyword evidence="6 9" id="KW-0378">Hydrolase</keyword>
<keyword evidence="9" id="KW-0963">Cytoplasm</keyword>
<accession>A0A564Y0M6</accession>
<dbReference type="NCBIfam" id="TIGR01544">
    <property type="entry name" value="HAD-SF-IE"/>
    <property type="match status" value="1"/>
</dbReference>
<evidence type="ECO:0000313" key="10">
    <source>
        <dbReference type="EMBL" id="VUZ40807.1"/>
    </source>
</evidence>
<dbReference type="GO" id="GO:0008253">
    <property type="term" value="F:5'-nucleotidase activity"/>
    <property type="evidence" value="ECO:0007669"/>
    <property type="project" value="UniProtKB-EC"/>
</dbReference>
<comment type="subcellular location">
    <subcellularLocation>
        <location evidence="9">Cytoplasm</location>
    </subcellularLocation>
</comment>
<dbReference type="Gene3D" id="1.10.150.340">
    <property type="entry name" value="Pyrimidine 5'-nucleotidase (UMPH-1), N-terminal domain"/>
    <property type="match status" value="1"/>
</dbReference>
<comment type="similarity">
    <text evidence="2 9">Belongs to the pyrimidine 5'-nucleotidase family.</text>
</comment>
<dbReference type="GO" id="GO:0000287">
    <property type="term" value="F:magnesium ion binding"/>
    <property type="evidence" value="ECO:0007669"/>
    <property type="project" value="InterPro"/>
</dbReference>
<keyword evidence="7" id="KW-0460">Magnesium</keyword>
<dbReference type="SUPFAM" id="SSF56784">
    <property type="entry name" value="HAD-like"/>
    <property type="match status" value="1"/>
</dbReference>
<dbReference type="PANTHER" id="PTHR13045">
    <property type="entry name" value="5'-NUCLEOTIDASE"/>
    <property type="match status" value="1"/>
</dbReference>
<keyword evidence="11" id="KW-1185">Reference proteome</keyword>
<evidence type="ECO:0000256" key="4">
    <source>
        <dbReference type="ARBA" id="ARBA00022723"/>
    </source>
</evidence>
<dbReference type="InterPro" id="IPR036412">
    <property type="entry name" value="HAD-like_sf"/>
</dbReference>
<keyword evidence="5 9" id="KW-0547">Nucleotide-binding</keyword>
<sequence length="376" mass="43317">MPRQFKGQSPALTFISKLGACYFSRFCHQFLQGLLMRTYSSMQNLNISTHSCSRFTEPGKPLMNILFKSLFEQNNKVSSYFYIKYPDRVRRKLSRMIHHGHENLQIISDFDWTLSRAVTKEGELNATCHGIFERDPEITNEARTKLRMLKQTYGSVEFDKNIPNSFKIPYMLEWWDISHRVIVSCDIHKSTLRSTVYNSNLQLRDRVPEFMAELHKHKIPVVVFSAGLGNVIELVLEKEGLLYNNVKVASNFMNFNEEGLLVSFQSSVIHTFNKAFGSLALSEEDRKLFAKKRCVMLLGDSLYDQHMADGLVEDNSHEDVSDEESSVVLKIGFLNGKIETLLEEYMELYDIVLTCNDGFDLPLEILNCIVESSQTE</sequence>
<evidence type="ECO:0000256" key="1">
    <source>
        <dbReference type="ARBA" id="ARBA00000815"/>
    </source>
</evidence>
<evidence type="ECO:0000256" key="9">
    <source>
        <dbReference type="RuleBase" id="RU361276"/>
    </source>
</evidence>
<organism evidence="10 11">
    <name type="scientific">Hymenolepis diminuta</name>
    <name type="common">Rat tapeworm</name>
    <dbReference type="NCBI Taxonomy" id="6216"/>
    <lineage>
        <taxon>Eukaryota</taxon>
        <taxon>Metazoa</taxon>
        <taxon>Spiralia</taxon>
        <taxon>Lophotrochozoa</taxon>
        <taxon>Platyhelminthes</taxon>
        <taxon>Cestoda</taxon>
        <taxon>Eucestoda</taxon>
        <taxon>Cyclophyllidea</taxon>
        <taxon>Hymenolepididae</taxon>
        <taxon>Hymenolepis</taxon>
    </lineage>
</organism>
<keyword evidence="8 9" id="KW-0546">Nucleotide metabolism</keyword>
<dbReference type="Proteomes" id="UP000321570">
    <property type="component" value="Unassembled WGS sequence"/>
</dbReference>
<dbReference type="Gene3D" id="3.40.50.1000">
    <property type="entry name" value="HAD superfamily/HAD-like"/>
    <property type="match status" value="1"/>
</dbReference>
<dbReference type="EMBL" id="CABIJS010000044">
    <property type="protein sequence ID" value="VUZ40807.1"/>
    <property type="molecule type" value="Genomic_DNA"/>
</dbReference>
<evidence type="ECO:0000256" key="6">
    <source>
        <dbReference type="ARBA" id="ARBA00022801"/>
    </source>
</evidence>
<gene>
    <name evidence="10" type="ORF">WMSIL1_LOCUS1968</name>
</gene>
<dbReference type="InterPro" id="IPR006434">
    <property type="entry name" value="Pyrimidine_nucleotidase_eu"/>
</dbReference>
<dbReference type="PANTHER" id="PTHR13045:SF0">
    <property type="entry name" value="7-METHYLGUANOSINE PHOSPHATE-SPECIFIC 5'-NUCLEOTIDASE"/>
    <property type="match status" value="1"/>
</dbReference>
<name>A0A564Y0M6_HYMDI</name>
<evidence type="ECO:0000313" key="11">
    <source>
        <dbReference type="Proteomes" id="UP000321570"/>
    </source>
</evidence>
<reference evidence="10 11" key="1">
    <citation type="submission" date="2019-07" db="EMBL/GenBank/DDBJ databases">
        <authorList>
            <person name="Jastrzebski P J."/>
            <person name="Paukszto L."/>
            <person name="Jastrzebski P J."/>
        </authorList>
    </citation>
    <scope>NUCLEOTIDE SEQUENCE [LARGE SCALE GENOMIC DNA]</scope>
    <source>
        <strain evidence="10 11">WMS-il1</strain>
    </source>
</reference>
<comment type="catalytic activity">
    <reaction evidence="1 9">
        <text>a ribonucleoside 5'-phosphate + H2O = a ribonucleoside + phosphate</text>
        <dbReference type="Rhea" id="RHEA:12484"/>
        <dbReference type="ChEBI" id="CHEBI:15377"/>
        <dbReference type="ChEBI" id="CHEBI:18254"/>
        <dbReference type="ChEBI" id="CHEBI:43474"/>
        <dbReference type="ChEBI" id="CHEBI:58043"/>
        <dbReference type="EC" id="3.1.3.5"/>
    </reaction>
</comment>
<dbReference type="InterPro" id="IPR023214">
    <property type="entry name" value="HAD_sf"/>
</dbReference>
<proteinExistence type="inferred from homology"/>
<dbReference type="Pfam" id="PF05822">
    <property type="entry name" value="UMPH-1"/>
    <property type="match status" value="1"/>
</dbReference>
<dbReference type="AlphaFoldDB" id="A0A564Y0M6"/>